<dbReference type="SUPFAM" id="SSF55073">
    <property type="entry name" value="Nucleotide cyclase"/>
    <property type="match status" value="1"/>
</dbReference>
<dbReference type="Gene3D" id="3.20.20.450">
    <property type="entry name" value="EAL domain"/>
    <property type="match status" value="1"/>
</dbReference>
<dbReference type="InterPro" id="IPR035965">
    <property type="entry name" value="PAS-like_dom_sf"/>
</dbReference>
<dbReference type="InterPro" id="IPR043128">
    <property type="entry name" value="Rev_trsase/Diguanyl_cyclase"/>
</dbReference>
<dbReference type="InterPro" id="IPR029787">
    <property type="entry name" value="Nucleotide_cyclase"/>
</dbReference>
<sequence length="703" mass="77963">MQQVIGRNILLPLFENSGQAIMVLNSDDLHIVAANRLARTILKNGMRALQRLTLMDAVPSLPPDDVARFLRQFIRVRRRSVRARVGLNTDKATIYDVDIIRMPDQEKSIVIIAQDVSATVLALKMADEAESKMATAINALSDGFVLYDADDRLVICNQTYRTFYPESAAAMEPGNTFETILRLGLQNGQYADGIGREEEWLATRLKQHRSSQGVIEQKLSNGRWLRIVERATADGGRVGLRVDVTQLKEQQHALRRLAITDELTGLRNRRNLLEDIALMADGLGPHETVVVYHLDLDRFKAINDVYGHEAGDHVLKHCAAILESAVAPGEFAARVGGDEFIIVRRMPNDRDAITAFADQIIDRLLKPLGYAGQFMHIGVSIGIALLELKSGMAARGTVLTAADLALYEAKKIGGVALFFENTMRDQVLSANALARELQIGLERNEFEAYFQPQVDAVAGECVGFEALLRWNHPRRGVMNAGQFLDVAQRAGLTDALDTLMTDAACHALRWLSDQGMPHTSISINMSTAQLSDPRLLSRLETALVKFDVARHLLRIELLESTLLDERTTHFLANVNAMVSAGFVVELDDFGTGHAAIAALRKFHVSQIKIDRSFVRHVDTDEDLQKLTAAIIGLANSLDISVLAEGVETHEEQARLIDMGCRLAQGWFYSKAMPLSHIKDFLTRYPVPTHFRTNVSPKSIRGVS</sequence>
<name>A0A1I4DF24_9RHOB</name>
<dbReference type="Proteomes" id="UP000199550">
    <property type="component" value="Unassembled WGS sequence"/>
</dbReference>
<feature type="domain" description="EAL" evidence="1">
    <location>
        <begin position="430"/>
        <end position="685"/>
    </location>
</feature>
<dbReference type="CDD" id="cd01949">
    <property type="entry name" value="GGDEF"/>
    <property type="match status" value="1"/>
</dbReference>
<dbReference type="Pfam" id="PF00990">
    <property type="entry name" value="GGDEF"/>
    <property type="match status" value="1"/>
</dbReference>
<dbReference type="EMBL" id="FOTF01000004">
    <property type="protein sequence ID" value="SFK91370.1"/>
    <property type="molecule type" value="Genomic_DNA"/>
</dbReference>
<proteinExistence type="predicted"/>
<organism evidence="3 4">
    <name type="scientific">Loktanella salsilacus</name>
    <dbReference type="NCBI Taxonomy" id="195913"/>
    <lineage>
        <taxon>Bacteria</taxon>
        <taxon>Pseudomonadati</taxon>
        <taxon>Pseudomonadota</taxon>
        <taxon>Alphaproteobacteria</taxon>
        <taxon>Rhodobacterales</taxon>
        <taxon>Roseobacteraceae</taxon>
        <taxon>Loktanella</taxon>
    </lineage>
</organism>
<gene>
    <name evidence="3" type="ORF">SAMN04488004_10465</name>
</gene>
<dbReference type="PROSITE" id="PS50883">
    <property type="entry name" value="EAL"/>
    <property type="match status" value="1"/>
</dbReference>
<dbReference type="PANTHER" id="PTHR44757:SF2">
    <property type="entry name" value="BIOFILM ARCHITECTURE MAINTENANCE PROTEIN MBAA"/>
    <property type="match status" value="1"/>
</dbReference>
<dbReference type="Pfam" id="PF00563">
    <property type="entry name" value="EAL"/>
    <property type="match status" value="1"/>
</dbReference>
<reference evidence="3 4" key="1">
    <citation type="submission" date="2016-10" db="EMBL/GenBank/DDBJ databases">
        <authorList>
            <person name="de Groot N.N."/>
        </authorList>
    </citation>
    <scope>NUCLEOTIDE SEQUENCE [LARGE SCALE GENOMIC DNA]</scope>
    <source>
        <strain evidence="3 4">DSM 16199</strain>
    </source>
</reference>
<dbReference type="PANTHER" id="PTHR44757">
    <property type="entry name" value="DIGUANYLATE CYCLASE DGCP"/>
    <property type="match status" value="1"/>
</dbReference>
<dbReference type="AlphaFoldDB" id="A0A1I4DF24"/>
<dbReference type="PROSITE" id="PS50887">
    <property type="entry name" value="GGDEF"/>
    <property type="match status" value="1"/>
</dbReference>
<dbReference type="Gene3D" id="3.30.450.20">
    <property type="entry name" value="PAS domain"/>
    <property type="match status" value="2"/>
</dbReference>
<dbReference type="SUPFAM" id="SSF55785">
    <property type="entry name" value="PYP-like sensor domain (PAS domain)"/>
    <property type="match status" value="2"/>
</dbReference>
<dbReference type="InterPro" id="IPR000160">
    <property type="entry name" value="GGDEF_dom"/>
</dbReference>
<dbReference type="SMART" id="SM00052">
    <property type="entry name" value="EAL"/>
    <property type="match status" value="1"/>
</dbReference>
<dbReference type="InterPro" id="IPR052155">
    <property type="entry name" value="Biofilm_reg_signaling"/>
</dbReference>
<feature type="domain" description="GGDEF" evidence="2">
    <location>
        <begin position="287"/>
        <end position="422"/>
    </location>
</feature>
<dbReference type="Gene3D" id="3.30.70.270">
    <property type="match status" value="1"/>
</dbReference>
<evidence type="ECO:0000313" key="3">
    <source>
        <dbReference type="EMBL" id="SFK91370.1"/>
    </source>
</evidence>
<dbReference type="InterPro" id="IPR001633">
    <property type="entry name" value="EAL_dom"/>
</dbReference>
<evidence type="ECO:0000313" key="4">
    <source>
        <dbReference type="Proteomes" id="UP000199550"/>
    </source>
</evidence>
<evidence type="ECO:0000259" key="2">
    <source>
        <dbReference type="PROSITE" id="PS50887"/>
    </source>
</evidence>
<dbReference type="SUPFAM" id="SSF141868">
    <property type="entry name" value="EAL domain-like"/>
    <property type="match status" value="1"/>
</dbReference>
<dbReference type="STRING" id="195913.SAMN04488004_10465"/>
<accession>A0A1I4DF24</accession>
<protein>
    <submittedName>
        <fullName evidence="3">Diguanylate cyclase/phosphodiesterase</fullName>
    </submittedName>
</protein>
<dbReference type="CDD" id="cd01948">
    <property type="entry name" value="EAL"/>
    <property type="match status" value="1"/>
</dbReference>
<dbReference type="InterPro" id="IPR035919">
    <property type="entry name" value="EAL_sf"/>
</dbReference>
<dbReference type="NCBIfam" id="TIGR00254">
    <property type="entry name" value="GGDEF"/>
    <property type="match status" value="1"/>
</dbReference>
<keyword evidence="4" id="KW-1185">Reference proteome</keyword>
<evidence type="ECO:0000259" key="1">
    <source>
        <dbReference type="PROSITE" id="PS50883"/>
    </source>
</evidence>
<dbReference type="Pfam" id="PF12860">
    <property type="entry name" value="PAS_7"/>
    <property type="match status" value="1"/>
</dbReference>
<dbReference type="SMART" id="SM00267">
    <property type="entry name" value="GGDEF"/>
    <property type="match status" value="1"/>
</dbReference>